<evidence type="ECO:0000313" key="3">
    <source>
        <dbReference type="EMBL" id="MPW21956.1"/>
    </source>
</evidence>
<reference evidence="3 4" key="1">
    <citation type="submission" date="2019-10" db="EMBL/GenBank/DDBJ databases">
        <title>Paraburkholderia sp. isolated from nodules of Mimosa pudica from Brazilian Atlantic Forest soils.</title>
        <authorList>
            <person name="Paulitsch F."/>
            <person name="Hungria M."/>
            <person name="Dall'Agnol R."/>
        </authorList>
    </citation>
    <scope>NUCLEOTIDE SEQUENCE [LARGE SCALE GENOMIC DNA]</scope>
    <source>
        <strain evidence="3 4">CNPSo 3157</strain>
    </source>
</reference>
<feature type="chain" id="PRO_5030853264" description="Lipoprotein" evidence="2">
    <location>
        <begin position="22"/>
        <end position="213"/>
    </location>
</feature>
<comment type="caution">
    <text evidence="3">The sequence shown here is derived from an EMBL/GenBank/DDBJ whole genome shotgun (WGS) entry which is preliminary data.</text>
</comment>
<evidence type="ECO:0008006" key="5">
    <source>
        <dbReference type="Google" id="ProtNLM"/>
    </source>
</evidence>
<accession>A0A7X1TJW6</accession>
<evidence type="ECO:0000256" key="2">
    <source>
        <dbReference type="SAM" id="SignalP"/>
    </source>
</evidence>
<proteinExistence type="predicted"/>
<dbReference type="EMBL" id="WHNP01000054">
    <property type="protein sequence ID" value="MPW21956.1"/>
    <property type="molecule type" value="Genomic_DNA"/>
</dbReference>
<dbReference type="RefSeq" id="WP_152766255.1">
    <property type="nucleotide sequence ID" value="NZ_WHNP01000054.1"/>
</dbReference>
<gene>
    <name evidence="3" type="ORF">GCT13_35160</name>
</gene>
<evidence type="ECO:0000256" key="1">
    <source>
        <dbReference type="SAM" id="MobiDB-lite"/>
    </source>
</evidence>
<keyword evidence="4" id="KW-1185">Reference proteome</keyword>
<feature type="signal peptide" evidence="2">
    <location>
        <begin position="1"/>
        <end position="21"/>
    </location>
</feature>
<evidence type="ECO:0000313" key="4">
    <source>
        <dbReference type="Proteomes" id="UP000484381"/>
    </source>
</evidence>
<feature type="region of interest" description="Disordered" evidence="1">
    <location>
        <begin position="133"/>
        <end position="213"/>
    </location>
</feature>
<name>A0A7X1TJW6_9BURK</name>
<sequence>MKHGLVLGLLSSALLVGCMSAGVEVRPEQMATFRRGVTTIQEVTATLGPASVQTALDDGSMLLVYTYVTSRPHPENYIPIIGSLVGGADTHTSAAVFLFDARGVLKSANTTTSNVGTGLSTELQHRAPAPIVEAPVAGNSNPPAAAQSVEPPAVAKGISPPTAESVEPPVVAKGISPATAESVEPLPKEEGQPAPENSVEPPPEHGIQPAESM</sequence>
<dbReference type="PROSITE" id="PS51257">
    <property type="entry name" value="PROKAR_LIPOPROTEIN"/>
    <property type="match status" value="1"/>
</dbReference>
<organism evidence="3 4">
    <name type="scientific">Paraburkholderia franconis</name>
    <dbReference type="NCBI Taxonomy" id="2654983"/>
    <lineage>
        <taxon>Bacteria</taxon>
        <taxon>Pseudomonadati</taxon>
        <taxon>Pseudomonadota</taxon>
        <taxon>Betaproteobacteria</taxon>
        <taxon>Burkholderiales</taxon>
        <taxon>Burkholderiaceae</taxon>
        <taxon>Paraburkholderia</taxon>
    </lineage>
</organism>
<keyword evidence="2" id="KW-0732">Signal</keyword>
<dbReference type="AlphaFoldDB" id="A0A7X1TJW6"/>
<protein>
    <recommendedName>
        <fullName evidence="5">Lipoprotein</fullName>
    </recommendedName>
</protein>
<dbReference type="Proteomes" id="UP000484381">
    <property type="component" value="Unassembled WGS sequence"/>
</dbReference>